<comment type="subcellular location">
    <subcellularLocation>
        <location evidence="5 10">Cytoplasm</location>
    </subcellularLocation>
</comment>
<dbReference type="PANTHER" id="PTHR43440:SF1">
    <property type="entry name" value="UREASE"/>
    <property type="match status" value="1"/>
</dbReference>
<dbReference type="PRINTS" id="PR01752">
    <property type="entry name" value="UREASE"/>
</dbReference>
<dbReference type="PROSITE" id="PS51368">
    <property type="entry name" value="UREASE_3"/>
    <property type="match status" value="1"/>
</dbReference>
<evidence type="ECO:0000256" key="5">
    <source>
        <dbReference type="HAMAP-Rule" id="MF_01953"/>
    </source>
</evidence>
<dbReference type="NCBIfam" id="NF009686">
    <property type="entry name" value="PRK13207.1"/>
    <property type="match status" value="1"/>
</dbReference>
<organism evidence="12">
    <name type="scientific">Thermomicrobium roseum</name>
    <dbReference type="NCBI Taxonomy" id="500"/>
    <lineage>
        <taxon>Bacteria</taxon>
        <taxon>Pseudomonadati</taxon>
        <taxon>Thermomicrobiota</taxon>
        <taxon>Thermomicrobia</taxon>
        <taxon>Thermomicrobiales</taxon>
        <taxon>Thermomicrobiaceae</taxon>
        <taxon>Thermomicrobium</taxon>
    </lineage>
</organism>
<comment type="PTM">
    <text evidence="5">Carboxylation allows a single lysine to coordinate two nickel ions.</text>
</comment>
<dbReference type="InterPro" id="IPR006680">
    <property type="entry name" value="Amidohydro-rel"/>
</dbReference>
<dbReference type="SUPFAM" id="SSF51338">
    <property type="entry name" value="Composite domain of metallo-dependent hydrolases"/>
    <property type="match status" value="1"/>
</dbReference>
<feature type="binding site" evidence="5 8">
    <location>
        <position position="269"/>
    </location>
    <ligand>
        <name>Ni(2+)</name>
        <dbReference type="ChEBI" id="CHEBI:49786"/>
        <label>2</label>
    </ligand>
</feature>
<dbReference type="NCBIfam" id="TIGR01792">
    <property type="entry name" value="urease_alph"/>
    <property type="match status" value="1"/>
</dbReference>
<feature type="binding site" evidence="5 10">
    <location>
        <position position="216"/>
    </location>
    <ligand>
        <name>substrate</name>
    </ligand>
</feature>
<dbReference type="SUPFAM" id="SSF51556">
    <property type="entry name" value="Metallo-dependent hydrolases"/>
    <property type="match status" value="1"/>
</dbReference>
<keyword evidence="5 10" id="KW-0963">Cytoplasm</keyword>
<sequence length="566" mass="60100">MPIRVTRRQYASWYGPTAGDRVRLADTNLFARIERDDTLPGFEPLVGFGRPVRDGMLTGRDHGPSKLDLVITNVIVMDPVLGIFKSNIGIKDGRIVAIGRAGNPDVMDDVELLISNATGIIPGEGLIATPGAIDAHVHLSSTSVIPAALSAGITTLVAQGSGGVWDLGVNPATNLRHLFEAFEAIPLNLAVLGRGSSDHAQLVEHLESGCAGFKIHEDVGAFPAVIDTCLTVADQAGVQVALHTDGLNEAGSLRETIAAINGRSIHAYHVEGSGGGHAPNVLEIVSEPNIIGSSTSPTIPYSRNSTAELFDMIVAVHRLSRDIPTDVAAAHDRVRATTIAAEDILHDLGAISIMSSDSQGMGRIGEVISRTWQLAHRMKEVRGGGFDPTTGTGDDNPRILQYLAKYTINPAITHGLDHEVGSLEPGKLADIVLWHPAFFGAKPAAVIKGGFVVWAPVGDGMGSTRWSQPLIYRAMFGGLGRAPAALAVAFVAPVALETGAFVRYGLQRRPVAVRNTRQIFKGAMYYNTASPRVRVDPKTLEVAIDGQTVSIPPAEELPLTVRYFIA</sequence>
<evidence type="ECO:0000256" key="3">
    <source>
        <dbReference type="ARBA" id="ARBA00022723"/>
    </source>
</evidence>
<dbReference type="InterPro" id="IPR011612">
    <property type="entry name" value="Urease_alpha_N_dom"/>
</dbReference>
<comment type="subunit">
    <text evidence="5">Heterotrimer of UreA (gamma), UreB (beta) and UreC (alpha) subunits. Three heterotrimers associate to form the active enzyme.</text>
</comment>
<dbReference type="HAMAP" id="MF_01953">
    <property type="entry name" value="Urease_alpha"/>
    <property type="match status" value="1"/>
</dbReference>
<feature type="active site" description="Proton donor" evidence="5 9">
    <location>
        <position position="317"/>
    </location>
</feature>
<dbReference type="InterPro" id="IPR005848">
    <property type="entry name" value="Urease_asu"/>
</dbReference>
<reference evidence="12" key="1">
    <citation type="journal article" date="2020" name="mSystems">
        <title>Genome- and Community-Level Interaction Insights into Carbon Utilization and Element Cycling Functions of Hydrothermarchaeota in Hydrothermal Sediment.</title>
        <authorList>
            <person name="Zhou Z."/>
            <person name="Liu Y."/>
            <person name="Xu W."/>
            <person name="Pan J."/>
            <person name="Luo Z.H."/>
            <person name="Li M."/>
        </authorList>
    </citation>
    <scope>NUCLEOTIDE SEQUENCE [LARGE SCALE GENOMIC DNA]</scope>
    <source>
        <strain evidence="12">SpSt-222</strain>
    </source>
</reference>
<evidence type="ECO:0000256" key="8">
    <source>
        <dbReference type="PIRSR" id="PIRSR611612-51"/>
    </source>
</evidence>
<name>A0A7C1X5P4_THERO</name>
<dbReference type="Pfam" id="PF00449">
    <property type="entry name" value="Urease_alpha"/>
    <property type="match status" value="1"/>
</dbReference>
<feature type="binding site" description="via carbamate group" evidence="5 8">
    <location>
        <position position="214"/>
    </location>
    <ligand>
        <name>Ni(2+)</name>
        <dbReference type="ChEBI" id="CHEBI:49786"/>
        <label>2</label>
    </ligand>
</feature>
<keyword evidence="3 5" id="KW-0479">Metal-binding</keyword>
<feature type="binding site" evidence="5 8">
    <location>
        <position position="243"/>
    </location>
    <ligand>
        <name>Ni(2+)</name>
        <dbReference type="ChEBI" id="CHEBI:49786"/>
        <label>2</label>
    </ligand>
</feature>
<comment type="caution">
    <text evidence="12">The sequence shown here is derived from an EMBL/GenBank/DDBJ whole genome shotgun (WGS) entry which is preliminary data.</text>
</comment>
<dbReference type="UniPathway" id="UPA00258">
    <property type="reaction ID" value="UER00370"/>
</dbReference>
<evidence type="ECO:0000256" key="11">
    <source>
        <dbReference type="RuleBase" id="RU004158"/>
    </source>
</evidence>
<feature type="binding site" evidence="5 8">
    <location>
        <position position="138"/>
    </location>
    <ligand>
        <name>Ni(2+)</name>
        <dbReference type="ChEBI" id="CHEBI:49786"/>
        <label>1</label>
    </ligand>
</feature>
<dbReference type="InterPro" id="IPR017951">
    <property type="entry name" value="Urease_asu_c"/>
</dbReference>
<dbReference type="InterPro" id="IPR032466">
    <property type="entry name" value="Metal_Hydrolase"/>
</dbReference>
<evidence type="ECO:0000256" key="7">
    <source>
        <dbReference type="PIRSR" id="PIRSR611612-50"/>
    </source>
</evidence>
<dbReference type="Gene3D" id="2.30.40.10">
    <property type="entry name" value="Urease, subunit C, domain 1"/>
    <property type="match status" value="1"/>
</dbReference>
<evidence type="ECO:0000313" key="12">
    <source>
        <dbReference type="EMBL" id="HEF65014.1"/>
    </source>
</evidence>
<dbReference type="InterPro" id="IPR011059">
    <property type="entry name" value="Metal-dep_hydrolase_composite"/>
</dbReference>
<proteinExistence type="inferred from homology"/>
<keyword evidence="2 5" id="KW-0533">Nickel</keyword>
<evidence type="ECO:0000256" key="4">
    <source>
        <dbReference type="ARBA" id="ARBA00022801"/>
    </source>
</evidence>
<comment type="PTM">
    <text evidence="7">Carbamylation allows a single lysine to coordinate two nickel ions.</text>
</comment>
<evidence type="ECO:0000256" key="6">
    <source>
        <dbReference type="NCBIfam" id="TIGR01792"/>
    </source>
</evidence>
<dbReference type="Pfam" id="PF01979">
    <property type="entry name" value="Amidohydro_1"/>
    <property type="match status" value="1"/>
</dbReference>
<protein>
    <recommendedName>
        <fullName evidence="5 6">Urease subunit alpha</fullName>
        <ecNumber evidence="5 6">3.5.1.5</ecNumber>
    </recommendedName>
    <alternativeName>
        <fullName evidence="5">Urea amidohydrolase subunit alpha</fullName>
    </alternativeName>
</protein>
<feature type="modified residue" description="N6-carboxylysine" evidence="5 7">
    <location>
        <position position="214"/>
    </location>
</feature>
<evidence type="ECO:0000256" key="2">
    <source>
        <dbReference type="ARBA" id="ARBA00022596"/>
    </source>
</evidence>
<dbReference type="GO" id="GO:0016151">
    <property type="term" value="F:nickel cation binding"/>
    <property type="evidence" value="ECO:0007669"/>
    <property type="project" value="UniProtKB-UniRule"/>
</dbReference>
<gene>
    <name evidence="5 12" type="primary">ureC</name>
    <name evidence="12" type="ORF">ENP47_05385</name>
</gene>
<comment type="similarity">
    <text evidence="5 11">Belongs to the metallo-dependent hydrolases superfamily. Urease alpha subunit family.</text>
</comment>
<comment type="catalytic activity">
    <reaction evidence="5">
        <text>urea + 2 H2O + H(+) = hydrogencarbonate + 2 NH4(+)</text>
        <dbReference type="Rhea" id="RHEA:20557"/>
        <dbReference type="ChEBI" id="CHEBI:15377"/>
        <dbReference type="ChEBI" id="CHEBI:15378"/>
        <dbReference type="ChEBI" id="CHEBI:16199"/>
        <dbReference type="ChEBI" id="CHEBI:17544"/>
        <dbReference type="ChEBI" id="CHEBI:28938"/>
        <dbReference type="EC" id="3.5.1.5"/>
    </reaction>
</comment>
<dbReference type="EC" id="3.5.1.5" evidence="5 6"/>
<dbReference type="GO" id="GO:0009039">
    <property type="term" value="F:urease activity"/>
    <property type="evidence" value="ECO:0007669"/>
    <property type="project" value="UniProtKB-UniRule"/>
</dbReference>
<feature type="binding site" description="via carbamate group" evidence="5 8">
    <location>
        <position position="214"/>
    </location>
    <ligand>
        <name>Ni(2+)</name>
        <dbReference type="ChEBI" id="CHEBI:49786"/>
        <label>1</label>
    </ligand>
</feature>
<dbReference type="GO" id="GO:0043419">
    <property type="term" value="P:urea catabolic process"/>
    <property type="evidence" value="ECO:0007669"/>
    <property type="project" value="UniProtKB-UniRule"/>
</dbReference>
<dbReference type="GO" id="GO:0005737">
    <property type="term" value="C:cytoplasm"/>
    <property type="evidence" value="ECO:0007669"/>
    <property type="project" value="UniProtKB-SubCell"/>
</dbReference>
<dbReference type="EMBL" id="DSJL01000010">
    <property type="protein sequence ID" value="HEF65014.1"/>
    <property type="molecule type" value="Genomic_DNA"/>
</dbReference>
<evidence type="ECO:0000256" key="10">
    <source>
        <dbReference type="PROSITE-ProRule" id="PRU00700"/>
    </source>
</evidence>
<dbReference type="PANTHER" id="PTHR43440">
    <property type="entry name" value="UREASE"/>
    <property type="match status" value="1"/>
</dbReference>
<evidence type="ECO:0000256" key="9">
    <source>
        <dbReference type="PIRSR" id="PIRSR611612-52"/>
    </source>
</evidence>
<comment type="cofactor">
    <cofactor evidence="5 8">
        <name>Ni cation</name>
        <dbReference type="ChEBI" id="CHEBI:25516"/>
    </cofactor>
    <text evidence="5 8">Binds 2 nickel ions per subunit.</text>
</comment>
<accession>A0A7C1X5P4</accession>
<evidence type="ECO:0000256" key="1">
    <source>
        <dbReference type="ARBA" id="ARBA00004897"/>
    </source>
</evidence>
<feature type="binding site" evidence="5 8">
    <location>
        <position position="357"/>
    </location>
    <ligand>
        <name>Ni(2+)</name>
        <dbReference type="ChEBI" id="CHEBI:49786"/>
        <label>1</label>
    </ligand>
</feature>
<feature type="binding site" evidence="5 8">
    <location>
        <position position="136"/>
    </location>
    <ligand>
        <name>Ni(2+)</name>
        <dbReference type="ChEBI" id="CHEBI:49786"/>
        <label>1</label>
    </ligand>
</feature>
<dbReference type="InterPro" id="IPR050112">
    <property type="entry name" value="Urease_alpha_subunit"/>
</dbReference>
<comment type="pathway">
    <text evidence="1 5">Nitrogen metabolism; urea degradation; CO(2) and NH(3) from urea (urease route): step 1/1.</text>
</comment>
<keyword evidence="4 5" id="KW-0378">Hydrolase</keyword>
<dbReference type="Gene3D" id="3.20.20.140">
    <property type="entry name" value="Metal-dependent hydrolases"/>
    <property type="match status" value="1"/>
</dbReference>
<dbReference type="AlphaFoldDB" id="A0A7C1X5P4"/>